<keyword evidence="3" id="KW-1185">Reference proteome</keyword>
<reference evidence="2" key="1">
    <citation type="submission" date="2021-02" db="EMBL/GenBank/DDBJ databases">
        <authorList>
            <person name="Nowell W R."/>
        </authorList>
    </citation>
    <scope>NUCLEOTIDE SEQUENCE</scope>
</reference>
<evidence type="ECO:0000256" key="1">
    <source>
        <dbReference type="SAM" id="MobiDB-lite"/>
    </source>
</evidence>
<gene>
    <name evidence="2" type="ORF">OVN521_LOCUS50748</name>
</gene>
<protein>
    <submittedName>
        <fullName evidence="2">Uncharacterized protein</fullName>
    </submittedName>
</protein>
<accession>A0A821MET8</accession>
<comment type="caution">
    <text evidence="2">The sequence shown here is derived from an EMBL/GenBank/DDBJ whole genome shotgun (WGS) entry which is preliminary data.</text>
</comment>
<feature type="region of interest" description="Disordered" evidence="1">
    <location>
        <begin position="49"/>
        <end position="70"/>
    </location>
</feature>
<evidence type="ECO:0000313" key="3">
    <source>
        <dbReference type="Proteomes" id="UP000663866"/>
    </source>
</evidence>
<name>A0A821MET8_9BILA</name>
<organism evidence="2 3">
    <name type="scientific">Rotaria magnacalcarata</name>
    <dbReference type="NCBI Taxonomy" id="392030"/>
    <lineage>
        <taxon>Eukaryota</taxon>
        <taxon>Metazoa</taxon>
        <taxon>Spiralia</taxon>
        <taxon>Gnathifera</taxon>
        <taxon>Rotifera</taxon>
        <taxon>Eurotatoria</taxon>
        <taxon>Bdelloidea</taxon>
        <taxon>Philodinida</taxon>
        <taxon>Philodinidae</taxon>
        <taxon>Rotaria</taxon>
    </lineage>
</organism>
<evidence type="ECO:0000313" key="2">
    <source>
        <dbReference type="EMBL" id="CAF4768561.1"/>
    </source>
</evidence>
<sequence>TEALVNELQTATIALPERKITFDDSEDANSTARASPRVQLLIHQHLNNKTNLSAKTSSSTEDTLMSNSEV</sequence>
<dbReference type="Proteomes" id="UP000663866">
    <property type="component" value="Unassembled WGS sequence"/>
</dbReference>
<dbReference type="EMBL" id="CAJOBG010118420">
    <property type="protein sequence ID" value="CAF4768561.1"/>
    <property type="molecule type" value="Genomic_DNA"/>
</dbReference>
<dbReference type="AlphaFoldDB" id="A0A821MET8"/>
<feature type="non-terminal residue" evidence="2">
    <location>
        <position position="1"/>
    </location>
</feature>
<proteinExistence type="predicted"/>
<feature type="non-terminal residue" evidence="2">
    <location>
        <position position="70"/>
    </location>
</feature>